<sequence>MNEDVVSAGSVGRDAVSGGAVRAGGMSLGTYGGLAKEVLGRDARLGEVRLVAVDGRAGSGKTTFAGRLARALRHAGADVAELHTDDFLDGWAELTAWRPRLEQWVFAPFRVGEDAKYRRYDWVAERMREEWEPLRRPDVLVVEGVGSAGAEDLTLAVYVHAPEALRLERGLIRDGEALRPQWERWMAEEDRFFGDGTALRNVDVHVDGAPEEEHDPQNEYFILAGG</sequence>
<keyword evidence="2" id="KW-1185">Reference proteome</keyword>
<keyword evidence="1" id="KW-0808">Transferase</keyword>
<evidence type="ECO:0000313" key="1">
    <source>
        <dbReference type="EMBL" id="MFC4997142.1"/>
    </source>
</evidence>
<dbReference type="RefSeq" id="WP_380113377.1">
    <property type="nucleotide sequence ID" value="NZ_JBHSIU010000008.1"/>
</dbReference>
<evidence type="ECO:0000313" key="2">
    <source>
        <dbReference type="Proteomes" id="UP001595912"/>
    </source>
</evidence>
<dbReference type="EMBL" id="JBHSIU010000008">
    <property type="protein sequence ID" value="MFC4997142.1"/>
    <property type="molecule type" value="Genomic_DNA"/>
</dbReference>
<keyword evidence="1" id="KW-0418">Kinase</keyword>
<organism evidence="1 2">
    <name type="scientific">Dactylosporangium cerinum</name>
    <dbReference type="NCBI Taxonomy" id="1434730"/>
    <lineage>
        <taxon>Bacteria</taxon>
        <taxon>Bacillati</taxon>
        <taxon>Actinomycetota</taxon>
        <taxon>Actinomycetes</taxon>
        <taxon>Micromonosporales</taxon>
        <taxon>Micromonosporaceae</taxon>
        <taxon>Dactylosporangium</taxon>
    </lineage>
</organism>
<dbReference type="InterPro" id="IPR027417">
    <property type="entry name" value="P-loop_NTPase"/>
</dbReference>
<dbReference type="GO" id="GO:0016301">
    <property type="term" value="F:kinase activity"/>
    <property type="evidence" value="ECO:0007669"/>
    <property type="project" value="UniProtKB-KW"/>
</dbReference>
<dbReference type="SUPFAM" id="SSF52540">
    <property type="entry name" value="P-loop containing nucleoside triphosphate hydrolases"/>
    <property type="match status" value="1"/>
</dbReference>
<reference evidence="2" key="1">
    <citation type="journal article" date="2019" name="Int. J. Syst. Evol. Microbiol.">
        <title>The Global Catalogue of Microorganisms (GCM) 10K type strain sequencing project: providing services to taxonomists for standard genome sequencing and annotation.</title>
        <authorList>
            <consortium name="The Broad Institute Genomics Platform"/>
            <consortium name="The Broad Institute Genome Sequencing Center for Infectious Disease"/>
            <person name="Wu L."/>
            <person name="Ma J."/>
        </authorList>
    </citation>
    <scope>NUCLEOTIDE SEQUENCE [LARGE SCALE GENOMIC DNA]</scope>
    <source>
        <strain evidence="2">CGMCC 4.7152</strain>
    </source>
</reference>
<protein>
    <submittedName>
        <fullName evidence="1">Uridine kinase</fullName>
    </submittedName>
</protein>
<gene>
    <name evidence="1" type="ORF">ACFPIJ_04810</name>
</gene>
<dbReference type="Proteomes" id="UP001595912">
    <property type="component" value="Unassembled WGS sequence"/>
</dbReference>
<proteinExistence type="predicted"/>
<name>A0ABV9VMA2_9ACTN</name>
<comment type="caution">
    <text evidence="1">The sequence shown here is derived from an EMBL/GenBank/DDBJ whole genome shotgun (WGS) entry which is preliminary data.</text>
</comment>
<dbReference type="Gene3D" id="3.40.50.300">
    <property type="entry name" value="P-loop containing nucleotide triphosphate hydrolases"/>
    <property type="match status" value="1"/>
</dbReference>
<accession>A0ABV9VMA2</accession>